<dbReference type="PANTHER" id="PTHR37490:SF2">
    <property type="match status" value="1"/>
</dbReference>
<dbReference type="Pfam" id="PF11913">
    <property type="entry name" value="DUF3431"/>
    <property type="match status" value="1"/>
</dbReference>
<protein>
    <submittedName>
        <fullName evidence="1">Uncharacterized protein</fullName>
    </submittedName>
</protein>
<accession>A0A9P8FCX0</accession>
<evidence type="ECO:0000313" key="1">
    <source>
        <dbReference type="EMBL" id="KAG9968638.1"/>
    </source>
</evidence>
<gene>
    <name evidence="1" type="ORF">KCU98_g15604</name>
</gene>
<reference evidence="1" key="2">
    <citation type="submission" date="2021-08" db="EMBL/GenBank/DDBJ databases">
        <authorList>
            <person name="Gostincar C."/>
            <person name="Sun X."/>
            <person name="Song Z."/>
            <person name="Gunde-Cimerman N."/>
        </authorList>
    </citation>
    <scope>NUCLEOTIDE SEQUENCE</scope>
    <source>
        <strain evidence="1">EXF-9298</strain>
    </source>
</reference>
<comment type="caution">
    <text evidence="1">The sequence shown here is derived from an EMBL/GenBank/DDBJ whole genome shotgun (WGS) entry which is preliminary data.</text>
</comment>
<dbReference type="AlphaFoldDB" id="A0A9P8FCX0"/>
<sequence>MKAAARFVPATLILAGFFLIRTYLYRLPIAEAFHGSNLRSFVDVGDDASTEISQSVELAPTSTLNEGCFQATTTTQGRASATEATTASSSSSLDQIVVMGTTNSEDTSWVEKLPLWQNAVYSVDNDTWPLHTFRNKGREANVYLTYIVENYEKLPSTIAFVHAHEGAWHIDADGYSNVKSLSSLNIDFVQSNGYANLRCIANPGCPDGIRPFNDYHDAEDRRAEHAIADVWKELFGNNDVPEVIGATCCAQFAVSRDQVRKRPLEFYVGALKWLHETPLDDATSGRVFEHIWHIIFGQDPVYCPALEQCYRDVYGRA</sequence>
<dbReference type="EMBL" id="JAHFXS010003346">
    <property type="protein sequence ID" value="KAG9968638.1"/>
    <property type="molecule type" value="Genomic_DNA"/>
</dbReference>
<keyword evidence="2" id="KW-1185">Reference proteome</keyword>
<feature type="non-terminal residue" evidence="1">
    <location>
        <position position="1"/>
    </location>
</feature>
<organism evidence="1 2">
    <name type="scientific">Aureobasidium melanogenum</name>
    <name type="common">Aureobasidium pullulans var. melanogenum</name>
    <dbReference type="NCBI Taxonomy" id="46634"/>
    <lineage>
        <taxon>Eukaryota</taxon>
        <taxon>Fungi</taxon>
        <taxon>Dikarya</taxon>
        <taxon>Ascomycota</taxon>
        <taxon>Pezizomycotina</taxon>
        <taxon>Dothideomycetes</taxon>
        <taxon>Dothideomycetidae</taxon>
        <taxon>Dothideales</taxon>
        <taxon>Saccotheciaceae</taxon>
        <taxon>Aureobasidium</taxon>
    </lineage>
</organism>
<proteinExistence type="predicted"/>
<evidence type="ECO:0000313" key="2">
    <source>
        <dbReference type="Proteomes" id="UP000729357"/>
    </source>
</evidence>
<dbReference type="InterPro" id="IPR021838">
    <property type="entry name" value="DUF3431"/>
</dbReference>
<dbReference type="Proteomes" id="UP000729357">
    <property type="component" value="Unassembled WGS sequence"/>
</dbReference>
<dbReference type="PANTHER" id="PTHR37490">
    <property type="entry name" value="EXPRESSED PROTEIN"/>
    <property type="match status" value="1"/>
</dbReference>
<name>A0A9P8FCX0_AURME</name>
<reference evidence="1" key="1">
    <citation type="journal article" date="2021" name="J Fungi (Basel)">
        <title>Virulence traits and population genomics of the black yeast Aureobasidium melanogenum.</title>
        <authorList>
            <person name="Cernosa A."/>
            <person name="Sun X."/>
            <person name="Gostincar C."/>
            <person name="Fang C."/>
            <person name="Gunde-Cimerman N."/>
            <person name="Song Z."/>
        </authorList>
    </citation>
    <scope>NUCLEOTIDE SEQUENCE</scope>
    <source>
        <strain evidence="1">EXF-9298</strain>
    </source>
</reference>